<evidence type="ECO:0000313" key="1">
    <source>
        <dbReference type="EMBL" id="KAK3281810.1"/>
    </source>
</evidence>
<dbReference type="Proteomes" id="UP001190700">
    <property type="component" value="Unassembled WGS sequence"/>
</dbReference>
<evidence type="ECO:0000313" key="2">
    <source>
        <dbReference type="Proteomes" id="UP001190700"/>
    </source>
</evidence>
<comment type="caution">
    <text evidence="1">The sequence shown here is derived from an EMBL/GenBank/DDBJ whole genome shotgun (WGS) entry which is preliminary data.</text>
</comment>
<accession>A0AAE0LEH3</accession>
<sequence>MIRACRTAFRGRRARAALCGRRLARDHPLVAEGGEELSDRVNPKGFAPRADKRVMKDRFAAKPLPLGGNWSQIISKKVAAFHKGTGQTIPFCGNEKCMGSRLQR</sequence>
<protein>
    <submittedName>
        <fullName evidence="1">Uncharacterized protein</fullName>
    </submittedName>
</protein>
<gene>
    <name evidence="1" type="ORF">CYMTET_10423</name>
</gene>
<keyword evidence="2" id="KW-1185">Reference proteome</keyword>
<dbReference type="AlphaFoldDB" id="A0AAE0LEH3"/>
<proteinExistence type="predicted"/>
<organism evidence="1 2">
    <name type="scientific">Cymbomonas tetramitiformis</name>
    <dbReference type="NCBI Taxonomy" id="36881"/>
    <lineage>
        <taxon>Eukaryota</taxon>
        <taxon>Viridiplantae</taxon>
        <taxon>Chlorophyta</taxon>
        <taxon>Pyramimonadophyceae</taxon>
        <taxon>Pyramimonadales</taxon>
        <taxon>Pyramimonadaceae</taxon>
        <taxon>Cymbomonas</taxon>
    </lineage>
</organism>
<dbReference type="EMBL" id="LGRX02003697">
    <property type="protein sequence ID" value="KAK3281810.1"/>
    <property type="molecule type" value="Genomic_DNA"/>
</dbReference>
<name>A0AAE0LEH3_9CHLO</name>
<reference evidence="1 2" key="1">
    <citation type="journal article" date="2015" name="Genome Biol. Evol.">
        <title>Comparative Genomics of a Bacterivorous Green Alga Reveals Evolutionary Causalities and Consequences of Phago-Mixotrophic Mode of Nutrition.</title>
        <authorList>
            <person name="Burns J.A."/>
            <person name="Paasch A."/>
            <person name="Narechania A."/>
            <person name="Kim E."/>
        </authorList>
    </citation>
    <scope>NUCLEOTIDE SEQUENCE [LARGE SCALE GENOMIC DNA]</scope>
    <source>
        <strain evidence="1 2">PLY_AMNH</strain>
    </source>
</reference>